<evidence type="ECO:0000256" key="3">
    <source>
        <dbReference type="ARBA" id="ARBA00022448"/>
    </source>
</evidence>
<dbReference type="AlphaFoldDB" id="A0A921GDK5"/>
<gene>
    <name evidence="10" type="ORF">K8U72_00735</name>
</gene>
<evidence type="ECO:0000313" key="10">
    <source>
        <dbReference type="EMBL" id="HJF44301.1"/>
    </source>
</evidence>
<dbReference type="Proteomes" id="UP000697330">
    <property type="component" value="Unassembled WGS sequence"/>
</dbReference>
<evidence type="ECO:0000256" key="1">
    <source>
        <dbReference type="ARBA" id="ARBA00004651"/>
    </source>
</evidence>
<keyword evidence="3" id="KW-0813">Transport</keyword>
<sequence length="432" mass="46246">MDQRAARVRLACLRVWTVVGAIIVAAVVLMVLGRLSSVLLFLVTGCLIAYVASPLVNWLARHRVPRGVASILGVIVVALAVVLLFSLIIPLFFAQMTDLLRDLPARISGLGSWVSSLESQYDVFQQISEYVDTGELVSTLQSVLTGLISALLSAFSNGIVPAVSNLASAVFTVFLGLVFAFWLVCDYPRINDEICLVLGSRRADDYRVTLAVVSRSVGGYLRSTIIDSLIQGSLACVGFMIAGHPYAGLMGVLSGVLNFVPVVGPSVSAIIATGVALFYSPTMAFWTMVAAMVAQNVTDNLIVPRINQSTMQIHPVLSLLAIMIGSALLGPLGMVVAIPLCAIAKGLFVFYFETRTGEQIVSYDGALFKGTPFHDASGNPVPASDALGEERFAESEILPATREHESATAAPRPKHPVERLVERLREGEKGEK</sequence>
<evidence type="ECO:0000256" key="6">
    <source>
        <dbReference type="ARBA" id="ARBA00022989"/>
    </source>
</evidence>
<feature type="transmembrane region" description="Helical" evidence="9">
    <location>
        <begin position="12"/>
        <end position="32"/>
    </location>
</feature>
<feature type="region of interest" description="Disordered" evidence="8">
    <location>
        <begin position="397"/>
        <end position="432"/>
    </location>
</feature>
<dbReference type="GO" id="GO:0005886">
    <property type="term" value="C:plasma membrane"/>
    <property type="evidence" value="ECO:0007669"/>
    <property type="project" value="UniProtKB-SubCell"/>
</dbReference>
<feature type="compositionally biased region" description="Basic and acidic residues" evidence="8">
    <location>
        <begin position="415"/>
        <end position="432"/>
    </location>
</feature>
<comment type="subcellular location">
    <subcellularLocation>
        <location evidence="1">Cell membrane</location>
        <topology evidence="1">Multi-pass membrane protein</topology>
    </subcellularLocation>
</comment>
<feature type="transmembrane region" description="Helical" evidence="9">
    <location>
        <begin position="315"/>
        <end position="340"/>
    </location>
</feature>
<evidence type="ECO:0000256" key="5">
    <source>
        <dbReference type="ARBA" id="ARBA00022692"/>
    </source>
</evidence>
<feature type="transmembrane region" description="Helical" evidence="9">
    <location>
        <begin position="229"/>
        <end position="249"/>
    </location>
</feature>
<feature type="transmembrane region" description="Helical" evidence="9">
    <location>
        <begin position="256"/>
        <end position="279"/>
    </location>
</feature>
<keyword evidence="7 9" id="KW-0472">Membrane</keyword>
<dbReference type="EMBL" id="DYWQ01000011">
    <property type="protein sequence ID" value="HJF44301.1"/>
    <property type="molecule type" value="Genomic_DNA"/>
</dbReference>
<feature type="transmembrane region" description="Helical" evidence="9">
    <location>
        <begin position="71"/>
        <end position="93"/>
    </location>
</feature>
<name>A0A921GDK5_9ACTN</name>
<comment type="similarity">
    <text evidence="2">Belongs to the autoinducer-2 exporter (AI-2E) (TC 2.A.86) family.</text>
</comment>
<dbReference type="GO" id="GO:0055085">
    <property type="term" value="P:transmembrane transport"/>
    <property type="evidence" value="ECO:0007669"/>
    <property type="project" value="TreeGrafter"/>
</dbReference>
<comment type="caution">
    <text evidence="10">The sequence shown here is derived from an EMBL/GenBank/DDBJ whole genome shotgun (WGS) entry which is preliminary data.</text>
</comment>
<evidence type="ECO:0000256" key="2">
    <source>
        <dbReference type="ARBA" id="ARBA00009773"/>
    </source>
</evidence>
<organism evidence="10 11">
    <name type="scientific">Thermophilibacter provencensis</name>
    <dbReference type="NCBI Taxonomy" id="1852386"/>
    <lineage>
        <taxon>Bacteria</taxon>
        <taxon>Bacillati</taxon>
        <taxon>Actinomycetota</taxon>
        <taxon>Coriobacteriia</taxon>
        <taxon>Coriobacteriales</taxon>
        <taxon>Atopobiaceae</taxon>
        <taxon>Thermophilibacter</taxon>
    </lineage>
</organism>
<reference evidence="10" key="2">
    <citation type="submission" date="2021-09" db="EMBL/GenBank/DDBJ databases">
        <authorList>
            <person name="Gilroy R."/>
        </authorList>
    </citation>
    <scope>NUCLEOTIDE SEQUENCE</scope>
    <source>
        <strain evidence="10">CHK124-7917</strain>
    </source>
</reference>
<dbReference type="PANTHER" id="PTHR21716">
    <property type="entry name" value="TRANSMEMBRANE PROTEIN"/>
    <property type="match status" value="1"/>
</dbReference>
<dbReference type="Pfam" id="PF01594">
    <property type="entry name" value="AI-2E_transport"/>
    <property type="match status" value="1"/>
</dbReference>
<dbReference type="PANTHER" id="PTHR21716:SF53">
    <property type="entry name" value="PERMEASE PERM-RELATED"/>
    <property type="match status" value="1"/>
</dbReference>
<dbReference type="RefSeq" id="WP_274958403.1">
    <property type="nucleotide sequence ID" value="NZ_DYWQ01000011.1"/>
</dbReference>
<keyword evidence="5 9" id="KW-0812">Transmembrane</keyword>
<dbReference type="InterPro" id="IPR002549">
    <property type="entry name" value="AI-2E-like"/>
</dbReference>
<proteinExistence type="inferred from homology"/>
<keyword evidence="6 9" id="KW-1133">Transmembrane helix</keyword>
<accession>A0A921GDK5</accession>
<reference evidence="10" key="1">
    <citation type="journal article" date="2021" name="PeerJ">
        <title>Extensive microbial diversity within the chicken gut microbiome revealed by metagenomics and culture.</title>
        <authorList>
            <person name="Gilroy R."/>
            <person name="Ravi A."/>
            <person name="Getino M."/>
            <person name="Pursley I."/>
            <person name="Horton D.L."/>
            <person name="Alikhan N.F."/>
            <person name="Baker D."/>
            <person name="Gharbi K."/>
            <person name="Hall N."/>
            <person name="Watson M."/>
            <person name="Adriaenssens E.M."/>
            <person name="Foster-Nyarko E."/>
            <person name="Jarju S."/>
            <person name="Secka A."/>
            <person name="Antonio M."/>
            <person name="Oren A."/>
            <person name="Chaudhuri R.R."/>
            <person name="La Ragione R."/>
            <person name="Hildebrand F."/>
            <person name="Pallen M.J."/>
        </authorList>
    </citation>
    <scope>NUCLEOTIDE SEQUENCE</scope>
    <source>
        <strain evidence="10">CHK124-7917</strain>
    </source>
</reference>
<evidence type="ECO:0000256" key="9">
    <source>
        <dbReference type="SAM" id="Phobius"/>
    </source>
</evidence>
<evidence type="ECO:0000256" key="4">
    <source>
        <dbReference type="ARBA" id="ARBA00022475"/>
    </source>
</evidence>
<feature type="transmembrane region" description="Helical" evidence="9">
    <location>
        <begin position="162"/>
        <end position="184"/>
    </location>
</feature>
<evidence type="ECO:0000256" key="7">
    <source>
        <dbReference type="ARBA" id="ARBA00023136"/>
    </source>
</evidence>
<protein>
    <submittedName>
        <fullName evidence="10">AI-2E family transporter</fullName>
    </submittedName>
</protein>
<feature type="transmembrane region" description="Helical" evidence="9">
    <location>
        <begin position="38"/>
        <end position="59"/>
    </location>
</feature>
<evidence type="ECO:0000313" key="11">
    <source>
        <dbReference type="Proteomes" id="UP000697330"/>
    </source>
</evidence>
<evidence type="ECO:0000256" key="8">
    <source>
        <dbReference type="SAM" id="MobiDB-lite"/>
    </source>
</evidence>
<keyword evidence="4" id="KW-1003">Cell membrane</keyword>